<keyword evidence="6 8" id="KW-0472">Membrane</keyword>
<comment type="caution">
    <text evidence="10">The sequence shown here is derived from an EMBL/GenBank/DDBJ whole genome shotgun (WGS) entry which is preliminary data.</text>
</comment>
<sequence length="465" mass="50001">MKSWRLTFLLVSGLGISQLGNWIYFVAINLAILDLTGSAAAIAGLFMIRPMALLLTNFWSGSIVDRVDVRKLMMLTDIVRGALMVAIPFASSLWTIYGLVFLISLAGSFFGPSQSVYITKLIPESERARFNSILGMSGSGAFLLGPAISGLMIPHWGTDFSIFFNAVTFFVCAALIGLLPSVGKGNVSVVKGACVEEQASVDHRASVQEQASVNHRASVQEQASVNHRASVQEPTPIKEPVPTSSGILPSERRKNTWKLLAADWREVGLFARTAKPFLLIYALFQSSLLIGMAIDSQEATFIKLHLGLSEADYGILLSTTGIGSLAGTFTAALLAKRVSFRWYMGIGTLFTSLFYFLFYVAGGFWLAAIAFIGLGFSFAYAGTGYATYFQKEVPTGVMGRVASASEALQGALQIVLTLLVGLLADKLGLQAVCLTFAGLSVLFGLLLALRMAGNIRSQRDDAFST</sequence>
<evidence type="ECO:0000256" key="1">
    <source>
        <dbReference type="ARBA" id="ARBA00004651"/>
    </source>
</evidence>
<dbReference type="InterPro" id="IPR036259">
    <property type="entry name" value="MFS_trans_sf"/>
</dbReference>
<feature type="compositionally biased region" description="Polar residues" evidence="7">
    <location>
        <begin position="217"/>
        <end position="233"/>
    </location>
</feature>
<dbReference type="InterPro" id="IPR022324">
    <property type="entry name" value="Bacilysin_exporter_BacE_put"/>
</dbReference>
<feature type="domain" description="Major facilitator superfamily (MFS) profile" evidence="9">
    <location>
        <begin position="6"/>
        <end position="456"/>
    </location>
</feature>
<keyword evidence="11" id="KW-1185">Reference proteome</keyword>
<accession>A0A229NWW8</accession>
<feature type="transmembrane region" description="Helical" evidence="8">
    <location>
        <begin position="162"/>
        <end position="182"/>
    </location>
</feature>
<dbReference type="GO" id="GO:0022857">
    <property type="term" value="F:transmembrane transporter activity"/>
    <property type="evidence" value="ECO:0007669"/>
    <property type="project" value="InterPro"/>
</dbReference>
<dbReference type="PRINTS" id="PR01988">
    <property type="entry name" value="EXPORTERBACE"/>
</dbReference>
<feature type="transmembrane region" description="Helical" evidence="8">
    <location>
        <begin position="39"/>
        <end position="60"/>
    </location>
</feature>
<evidence type="ECO:0000313" key="11">
    <source>
        <dbReference type="Proteomes" id="UP000215145"/>
    </source>
</evidence>
<evidence type="ECO:0000256" key="7">
    <source>
        <dbReference type="SAM" id="MobiDB-lite"/>
    </source>
</evidence>
<dbReference type="Proteomes" id="UP000215145">
    <property type="component" value="Unassembled WGS sequence"/>
</dbReference>
<keyword evidence="2" id="KW-0813">Transport</keyword>
<dbReference type="Gene3D" id="1.20.1250.20">
    <property type="entry name" value="MFS general substrate transporter like domains"/>
    <property type="match status" value="1"/>
</dbReference>
<evidence type="ECO:0000313" key="10">
    <source>
        <dbReference type="EMBL" id="OXM14358.1"/>
    </source>
</evidence>
<evidence type="ECO:0000256" key="4">
    <source>
        <dbReference type="ARBA" id="ARBA00022692"/>
    </source>
</evidence>
<reference evidence="10 11" key="1">
    <citation type="submission" date="2017-07" db="EMBL/GenBank/DDBJ databases">
        <title>Paenibacillus herberti R33 genome sequencing and assembly.</title>
        <authorList>
            <person name="Su W."/>
        </authorList>
    </citation>
    <scope>NUCLEOTIDE SEQUENCE [LARGE SCALE GENOMIC DNA]</scope>
    <source>
        <strain evidence="10 11">R33</strain>
    </source>
</reference>
<dbReference type="GO" id="GO:0005886">
    <property type="term" value="C:plasma membrane"/>
    <property type="evidence" value="ECO:0007669"/>
    <property type="project" value="UniProtKB-SubCell"/>
</dbReference>
<feature type="transmembrane region" description="Helical" evidence="8">
    <location>
        <begin position="342"/>
        <end position="361"/>
    </location>
</feature>
<evidence type="ECO:0000256" key="2">
    <source>
        <dbReference type="ARBA" id="ARBA00022448"/>
    </source>
</evidence>
<name>A0A229NWW8_9BACL</name>
<dbReference type="PANTHER" id="PTHR43266:SF2">
    <property type="entry name" value="MAJOR FACILITATOR SUPERFAMILY (MFS) PROFILE DOMAIN-CONTAINING PROTEIN"/>
    <property type="match status" value="1"/>
</dbReference>
<feature type="transmembrane region" description="Helical" evidence="8">
    <location>
        <begin position="401"/>
        <end position="423"/>
    </location>
</feature>
<feature type="transmembrane region" description="Helical" evidence="8">
    <location>
        <begin position="314"/>
        <end position="335"/>
    </location>
</feature>
<dbReference type="InterPro" id="IPR020846">
    <property type="entry name" value="MFS_dom"/>
</dbReference>
<dbReference type="PROSITE" id="PS50850">
    <property type="entry name" value="MFS"/>
    <property type="match status" value="1"/>
</dbReference>
<feature type="transmembrane region" description="Helical" evidence="8">
    <location>
        <begin position="7"/>
        <end position="33"/>
    </location>
</feature>
<keyword evidence="3" id="KW-1003">Cell membrane</keyword>
<dbReference type="AlphaFoldDB" id="A0A229NWW8"/>
<dbReference type="OrthoDB" id="2156306at2"/>
<comment type="subcellular location">
    <subcellularLocation>
        <location evidence="1">Cell membrane</location>
        <topology evidence="1">Multi-pass membrane protein</topology>
    </subcellularLocation>
</comment>
<feature type="transmembrane region" description="Helical" evidence="8">
    <location>
        <begin position="429"/>
        <end position="449"/>
    </location>
</feature>
<feature type="transmembrane region" description="Helical" evidence="8">
    <location>
        <begin position="277"/>
        <end position="294"/>
    </location>
</feature>
<proteinExistence type="predicted"/>
<dbReference type="EMBL" id="NMUQ01000002">
    <property type="protein sequence ID" value="OXM14358.1"/>
    <property type="molecule type" value="Genomic_DNA"/>
</dbReference>
<evidence type="ECO:0000256" key="8">
    <source>
        <dbReference type="SAM" id="Phobius"/>
    </source>
</evidence>
<keyword evidence="4 8" id="KW-0812">Transmembrane</keyword>
<organism evidence="10 11">
    <name type="scientific">Paenibacillus herberti</name>
    <dbReference type="NCBI Taxonomy" id="1619309"/>
    <lineage>
        <taxon>Bacteria</taxon>
        <taxon>Bacillati</taxon>
        <taxon>Bacillota</taxon>
        <taxon>Bacilli</taxon>
        <taxon>Bacillales</taxon>
        <taxon>Paenibacillaceae</taxon>
        <taxon>Paenibacillus</taxon>
    </lineage>
</organism>
<feature type="region of interest" description="Disordered" evidence="7">
    <location>
        <begin position="217"/>
        <end position="249"/>
    </location>
</feature>
<evidence type="ECO:0000256" key="5">
    <source>
        <dbReference type="ARBA" id="ARBA00022989"/>
    </source>
</evidence>
<dbReference type="CDD" id="cd06173">
    <property type="entry name" value="MFS_MefA_like"/>
    <property type="match status" value="1"/>
</dbReference>
<dbReference type="PANTHER" id="PTHR43266">
    <property type="entry name" value="MACROLIDE-EFFLUX PROTEIN"/>
    <property type="match status" value="1"/>
</dbReference>
<protein>
    <submittedName>
        <fullName evidence="10">MFS transporter</fullName>
    </submittedName>
</protein>
<feature type="transmembrane region" description="Helical" evidence="8">
    <location>
        <begin position="367"/>
        <end position="389"/>
    </location>
</feature>
<gene>
    <name evidence="10" type="ORF">CGZ75_15540</name>
</gene>
<evidence type="ECO:0000256" key="6">
    <source>
        <dbReference type="ARBA" id="ARBA00023136"/>
    </source>
</evidence>
<dbReference type="Pfam" id="PF07690">
    <property type="entry name" value="MFS_1"/>
    <property type="match status" value="2"/>
</dbReference>
<evidence type="ECO:0000259" key="9">
    <source>
        <dbReference type="PROSITE" id="PS50850"/>
    </source>
</evidence>
<dbReference type="RefSeq" id="WP_089525182.1">
    <property type="nucleotide sequence ID" value="NZ_NMUQ01000002.1"/>
</dbReference>
<keyword evidence="5 8" id="KW-1133">Transmembrane helix</keyword>
<evidence type="ECO:0000256" key="3">
    <source>
        <dbReference type="ARBA" id="ARBA00022475"/>
    </source>
</evidence>
<dbReference type="SUPFAM" id="SSF103473">
    <property type="entry name" value="MFS general substrate transporter"/>
    <property type="match status" value="1"/>
</dbReference>
<dbReference type="InterPro" id="IPR011701">
    <property type="entry name" value="MFS"/>
</dbReference>